<dbReference type="PROSITE" id="PS50127">
    <property type="entry name" value="UBC_2"/>
    <property type="match status" value="2"/>
</dbReference>
<keyword evidence="5" id="KW-1185">Reference proteome</keyword>
<comment type="caution">
    <text evidence="4">The sequence shown here is derived from an EMBL/GenBank/DDBJ whole genome shotgun (WGS) entry which is preliminary data.</text>
</comment>
<evidence type="ECO:0000256" key="1">
    <source>
        <dbReference type="ARBA" id="ARBA00022786"/>
    </source>
</evidence>
<dbReference type="EMBL" id="JAGPYM010000002">
    <property type="protein sequence ID" value="KAH6898948.1"/>
    <property type="molecule type" value="Genomic_DNA"/>
</dbReference>
<dbReference type="SUPFAM" id="SSF54495">
    <property type="entry name" value="UBC-like"/>
    <property type="match status" value="2"/>
</dbReference>
<organism evidence="4 5">
    <name type="scientific">Thelonectria olida</name>
    <dbReference type="NCBI Taxonomy" id="1576542"/>
    <lineage>
        <taxon>Eukaryota</taxon>
        <taxon>Fungi</taxon>
        <taxon>Dikarya</taxon>
        <taxon>Ascomycota</taxon>
        <taxon>Pezizomycotina</taxon>
        <taxon>Sordariomycetes</taxon>
        <taxon>Hypocreomycetidae</taxon>
        <taxon>Hypocreales</taxon>
        <taxon>Nectriaceae</taxon>
        <taxon>Thelonectria</taxon>
    </lineage>
</organism>
<feature type="region of interest" description="Disordered" evidence="2">
    <location>
        <begin position="425"/>
        <end position="446"/>
    </location>
</feature>
<reference evidence="4 5" key="1">
    <citation type="journal article" date="2021" name="Nat. Commun.">
        <title>Genetic determinants of endophytism in the Arabidopsis root mycobiome.</title>
        <authorList>
            <person name="Mesny F."/>
            <person name="Miyauchi S."/>
            <person name="Thiergart T."/>
            <person name="Pickel B."/>
            <person name="Atanasova L."/>
            <person name="Karlsson M."/>
            <person name="Huettel B."/>
            <person name="Barry K.W."/>
            <person name="Haridas S."/>
            <person name="Chen C."/>
            <person name="Bauer D."/>
            <person name="Andreopoulos W."/>
            <person name="Pangilinan J."/>
            <person name="LaButti K."/>
            <person name="Riley R."/>
            <person name="Lipzen A."/>
            <person name="Clum A."/>
            <person name="Drula E."/>
            <person name="Henrissat B."/>
            <person name="Kohler A."/>
            <person name="Grigoriev I.V."/>
            <person name="Martin F.M."/>
            <person name="Hacquard S."/>
        </authorList>
    </citation>
    <scope>NUCLEOTIDE SEQUENCE [LARGE SCALE GENOMIC DNA]</scope>
    <source>
        <strain evidence="4 5">MPI-CAGE-CH-0241</strain>
    </source>
</reference>
<feature type="domain" description="UBC core" evidence="3">
    <location>
        <begin position="289"/>
        <end position="442"/>
    </location>
</feature>
<dbReference type="Pfam" id="PF00179">
    <property type="entry name" value="UQ_con"/>
    <property type="match status" value="2"/>
</dbReference>
<evidence type="ECO:0000313" key="4">
    <source>
        <dbReference type="EMBL" id="KAH6898948.1"/>
    </source>
</evidence>
<dbReference type="OrthoDB" id="1926878at2759"/>
<evidence type="ECO:0000259" key="3">
    <source>
        <dbReference type="PROSITE" id="PS50127"/>
    </source>
</evidence>
<dbReference type="Gene3D" id="3.10.110.10">
    <property type="entry name" value="Ubiquitin Conjugating Enzyme"/>
    <property type="match status" value="2"/>
</dbReference>
<dbReference type="InterPro" id="IPR016135">
    <property type="entry name" value="UBQ-conjugating_enzyme/RWD"/>
</dbReference>
<evidence type="ECO:0000256" key="2">
    <source>
        <dbReference type="SAM" id="MobiDB-lite"/>
    </source>
</evidence>
<feature type="domain" description="UBC core" evidence="3">
    <location>
        <begin position="3"/>
        <end position="163"/>
    </location>
</feature>
<protein>
    <submittedName>
        <fullName evidence="4">Ubiquitin-conjugating enzyme/RWD-like protein</fullName>
    </submittedName>
</protein>
<dbReference type="AlphaFoldDB" id="A0A9P8WHJ3"/>
<keyword evidence="1" id="KW-0833">Ubl conjugation pathway</keyword>
<dbReference type="Proteomes" id="UP000777438">
    <property type="component" value="Unassembled WGS sequence"/>
</dbReference>
<dbReference type="CDD" id="cd23809">
    <property type="entry name" value="UBCc_UBE2Z"/>
    <property type="match status" value="1"/>
</dbReference>
<accession>A0A9P8WHJ3</accession>
<proteinExistence type="predicted"/>
<feature type="compositionally biased region" description="Polar residues" evidence="2">
    <location>
        <begin position="436"/>
        <end position="446"/>
    </location>
</feature>
<gene>
    <name evidence="4" type="ORF">B0T10DRAFT_474133</name>
</gene>
<dbReference type="PANTHER" id="PTHR24067">
    <property type="entry name" value="UBIQUITIN-CONJUGATING ENZYME E2"/>
    <property type="match status" value="1"/>
</dbReference>
<dbReference type="InterPro" id="IPR000608">
    <property type="entry name" value="UBC"/>
</dbReference>
<evidence type="ECO:0000313" key="5">
    <source>
        <dbReference type="Proteomes" id="UP000777438"/>
    </source>
</evidence>
<dbReference type="SMART" id="SM00212">
    <property type="entry name" value="UBCc"/>
    <property type="match status" value="2"/>
</dbReference>
<dbReference type="InterPro" id="IPR050113">
    <property type="entry name" value="Ub_conjugating_enzyme"/>
</dbReference>
<name>A0A9P8WHJ3_9HYPO</name>
<dbReference type="CDD" id="cd00195">
    <property type="entry name" value="UBCc_UEV"/>
    <property type="match status" value="1"/>
</dbReference>
<sequence length="446" mass="51244">MDQAILRISKELSEIQKTTDLSLAVGCRDADVRHVKALIMGPHETPYEFGFFEFAIKFPKDYPSKSPNVLCVTTNNGRTRFNPNIYASGKVCLSILGTWRGERGEEWSSAQGLESILLSIQSLLSSNPYENEPGFEDAKSPADKEAQKKYVQKIRHETIRISVIQRLEGYLGLSSSVTQILRGDGLYDGRIDEPEEGETPFEPFKDLCKRRFLWYYDSYMAAVQQGKSETTVNQPFARMPFEMPNGNSMEGRFNYPELERRLKSVKAAIEAESQTWAEQGVSAKLKESTVAVNLQHQFQQVVESFKRSDMPHNVYLEDNNPFVWVITYFGRPMTNLDGGLLRIKMNFSPKFPNEQPRVKFETKIFHHHIASDGTACYTPNPVKQEDIRSHIEAIFAFLEEEDPAYDPRKIVNPEASKLYWSKGTDRKQYSRRLRRSVQQSMEDFPE</sequence>